<organism evidence="1 2">
    <name type="scientific">Erwinia amylovora NBRC 12687 = CFBP 1232</name>
    <dbReference type="NCBI Taxonomy" id="1219359"/>
    <lineage>
        <taxon>Bacteria</taxon>
        <taxon>Pseudomonadati</taxon>
        <taxon>Pseudomonadota</taxon>
        <taxon>Gammaproteobacteria</taxon>
        <taxon>Enterobacterales</taxon>
        <taxon>Erwiniaceae</taxon>
        <taxon>Erwinia</taxon>
    </lineage>
</organism>
<proteinExistence type="predicted"/>
<evidence type="ECO:0000313" key="2">
    <source>
        <dbReference type="Proteomes" id="UP000013111"/>
    </source>
</evidence>
<sequence>MMLLLKSWQKKPGFHSGNIIRQGLFNMAQAISLPLARFLPRR</sequence>
<dbReference type="Proteomes" id="UP000013111">
    <property type="component" value="Unassembled WGS sequence"/>
</dbReference>
<protein>
    <submittedName>
        <fullName evidence="1">Uncharacterized protein</fullName>
    </submittedName>
</protein>
<dbReference type="AlphaFoldDB" id="A0A831A3H8"/>
<gene>
    <name evidence="1" type="ORF">BN437_2950</name>
</gene>
<evidence type="ECO:0000313" key="1">
    <source>
        <dbReference type="EMBL" id="CCO94860.1"/>
    </source>
</evidence>
<comment type="caution">
    <text evidence="1">The sequence shown here is derived from an EMBL/GenBank/DDBJ whole genome shotgun (WGS) entry which is preliminary data.</text>
</comment>
<reference evidence="1 2" key="2">
    <citation type="submission" date="2013-04" db="EMBL/GenBank/DDBJ databases">
        <title>Comparative genomics of 12 strains of Erwinia amylovora identifies a pan-genome with a large conserved core and provides insights into host specificity.</title>
        <authorList>
            <person name="Mann R.A."/>
            <person name="Smits T.H.M."/>
            <person name="Buehlmann A."/>
            <person name="Blom J."/>
            <person name="Goesmann A."/>
            <person name="Frey J.E."/>
            <person name="Plummer K.M."/>
            <person name="Beer S.V."/>
            <person name="Luck J."/>
            <person name="Duffy B."/>
            <person name="Rodoni B."/>
        </authorList>
    </citation>
    <scope>NUCLEOTIDE SEQUENCE [LARGE SCALE GENOMIC DNA]</scope>
    <source>
        <strain evidence="2">CFBP 1232</strain>
    </source>
</reference>
<dbReference type="EMBL" id="CAPB01000035">
    <property type="protein sequence ID" value="CCO94860.1"/>
    <property type="molecule type" value="Genomic_DNA"/>
</dbReference>
<reference evidence="1 2" key="1">
    <citation type="submission" date="2012-11" db="EMBL/GenBank/DDBJ databases">
        <authorList>
            <person name="Linke B."/>
        </authorList>
    </citation>
    <scope>NUCLEOTIDE SEQUENCE [LARGE SCALE GENOMIC DNA]</scope>
    <source>
        <strain evidence="2">CFBP 1232</strain>
    </source>
</reference>
<name>A0A831A3H8_ERWAM</name>
<accession>A0A831A3H8</accession>